<name>A0A7V0T5M0_UNCW3</name>
<gene>
    <name evidence="2" type="ORF">ENN51_04925</name>
</gene>
<sequence length="95" mass="10506">MALKEREALDRLVARCNEKGIRIAYDDLQTEGGFCRLRDKYIIVINRRAATGTRVRIITDALTQIETDASRPAPVADATPARAEAPALVKTEARP</sequence>
<feature type="compositionally biased region" description="Low complexity" evidence="1">
    <location>
        <begin position="72"/>
        <end position="87"/>
    </location>
</feature>
<proteinExistence type="predicted"/>
<organism evidence="2">
    <name type="scientific">candidate division WOR-3 bacterium</name>
    <dbReference type="NCBI Taxonomy" id="2052148"/>
    <lineage>
        <taxon>Bacteria</taxon>
        <taxon>Bacteria division WOR-3</taxon>
    </lineage>
</organism>
<dbReference type="AlphaFoldDB" id="A0A7V0T5M0"/>
<feature type="region of interest" description="Disordered" evidence="1">
    <location>
        <begin position="70"/>
        <end position="95"/>
    </location>
</feature>
<evidence type="ECO:0000256" key="1">
    <source>
        <dbReference type="SAM" id="MobiDB-lite"/>
    </source>
</evidence>
<protein>
    <submittedName>
        <fullName evidence="2">Uncharacterized protein</fullName>
    </submittedName>
</protein>
<comment type="caution">
    <text evidence="2">The sequence shown here is derived from an EMBL/GenBank/DDBJ whole genome shotgun (WGS) entry which is preliminary data.</text>
</comment>
<dbReference type="Proteomes" id="UP000885672">
    <property type="component" value="Unassembled WGS sequence"/>
</dbReference>
<dbReference type="EMBL" id="DSBX01000190">
    <property type="protein sequence ID" value="HDQ99612.1"/>
    <property type="molecule type" value="Genomic_DNA"/>
</dbReference>
<reference evidence="2" key="1">
    <citation type="journal article" date="2020" name="mSystems">
        <title>Genome- and Community-Level Interaction Insights into Carbon Utilization and Element Cycling Functions of Hydrothermarchaeota in Hydrothermal Sediment.</title>
        <authorList>
            <person name="Zhou Z."/>
            <person name="Liu Y."/>
            <person name="Xu W."/>
            <person name="Pan J."/>
            <person name="Luo Z.H."/>
            <person name="Li M."/>
        </authorList>
    </citation>
    <scope>NUCLEOTIDE SEQUENCE [LARGE SCALE GENOMIC DNA]</scope>
    <source>
        <strain evidence="2">SpSt-1182</strain>
    </source>
</reference>
<accession>A0A7V0T5M0</accession>
<evidence type="ECO:0000313" key="2">
    <source>
        <dbReference type="EMBL" id="HDQ99612.1"/>
    </source>
</evidence>